<keyword evidence="2" id="KW-1185">Reference proteome</keyword>
<dbReference type="KEGG" id="dfa:DFA_10296"/>
<gene>
    <name evidence="1" type="ORF">DFA_10296</name>
</gene>
<dbReference type="PANTHER" id="PTHR23353">
    <property type="entry name" value="RAB-GAP/TBC-RELATED"/>
    <property type="match status" value="1"/>
</dbReference>
<dbReference type="InterPro" id="IPR053019">
    <property type="entry name" value="GATA_zinc_finger"/>
</dbReference>
<accession>F4Q9T8</accession>
<organism evidence="1 2">
    <name type="scientific">Cavenderia fasciculata</name>
    <name type="common">Slime mold</name>
    <name type="synonym">Dictyostelium fasciculatum</name>
    <dbReference type="NCBI Taxonomy" id="261658"/>
    <lineage>
        <taxon>Eukaryota</taxon>
        <taxon>Amoebozoa</taxon>
        <taxon>Evosea</taxon>
        <taxon>Eumycetozoa</taxon>
        <taxon>Dictyostelia</taxon>
        <taxon>Acytosteliales</taxon>
        <taxon>Cavenderiaceae</taxon>
        <taxon>Cavenderia</taxon>
    </lineage>
</organism>
<dbReference type="Proteomes" id="UP000007797">
    <property type="component" value="Unassembled WGS sequence"/>
</dbReference>
<protein>
    <recommendedName>
        <fullName evidence="3">Ankyrin repeat-containing protein</fullName>
    </recommendedName>
</protein>
<evidence type="ECO:0008006" key="3">
    <source>
        <dbReference type="Google" id="ProtNLM"/>
    </source>
</evidence>
<sequence length="813" mass="92306">MTLYSSLYISSTSTSSLSTTSSTYILCILFKSIINNQFIRSRIFKNVAIIHSTLGFKVKKESSLLCLCDYIDYGRIDLFIYHFDRYYTNAQSFFDDKSFLSHIIYRMIEKDSFSTFKYMVQVLRNRNSIGSITTTTTNNNINNINNINNSVGDSNRLDLGRMNSTISSEFLEFILESDDITIDSNSIEIILKSAIESGDADLLVATLARFTPLQKSLLISSTSNSPTSPQLFTEQTTKKMFDSILKNNNNNNNKNINNINHNNNNNNNNNDIDNIDIIIIVGLKKKIKIFLGLLEFIMTPSNFKSIFKWATKFNNKDIVRALIEFNLEKDGSGGGGIILLPEINSPLWIQDMDKCPYGVDNYDMHKLYIHFSYKMEMNQSQHSVEFLEYMYASGSDLEDKIKRLNYVGSLSSYLSLGNLNCASFILHLLLSNPAFAKGWNKEDILQINPDILSPELIHQLLACDKTIINCKFHNIIRNILDWIHLIPSSQTNNNNINNNNNNLSSVVADYYSIEQKYQFFQEFLEDSLKHPEIDASLFGGMRAAFKIGDKRSLEMLMNHYSKINLKNISGGGGPSLKFDVSDLYSRNVINHKNNITTTTTMTTTTITNILECVYYIVNYQPNCEFFVSYACAGKRFHSELASLILGGRVPVDLLSQPTINYYHLGLLYHLVENGSLDDIKSLVDKHRFEDYLSDYVYSHNHILSPGTVSSIAISRVFNRIKDQTNGFTIPWKSLVSGGGLDDQQQSPSIQLESIEMLDYFIGMGKGGNNDALSRGYGRCRQSETSHTPLGKIVGRVQHVHIPTSRRYQDTVRH</sequence>
<name>F4Q9T8_CACFS</name>
<dbReference type="GeneID" id="14867556"/>
<evidence type="ECO:0000313" key="2">
    <source>
        <dbReference type="Proteomes" id="UP000007797"/>
    </source>
</evidence>
<proteinExistence type="predicted"/>
<evidence type="ECO:0000313" key="1">
    <source>
        <dbReference type="EMBL" id="EGG15457.1"/>
    </source>
</evidence>
<dbReference type="EMBL" id="GL883026">
    <property type="protein sequence ID" value="EGG15457.1"/>
    <property type="molecule type" value="Genomic_DNA"/>
</dbReference>
<reference evidence="2" key="1">
    <citation type="journal article" date="2011" name="Genome Res.">
        <title>Phylogeny-wide analysis of social amoeba genomes highlights ancient origins for complex intercellular communication.</title>
        <authorList>
            <person name="Heidel A.J."/>
            <person name="Lawal H.M."/>
            <person name="Felder M."/>
            <person name="Schilde C."/>
            <person name="Helps N.R."/>
            <person name="Tunggal B."/>
            <person name="Rivero F."/>
            <person name="John U."/>
            <person name="Schleicher M."/>
            <person name="Eichinger L."/>
            <person name="Platzer M."/>
            <person name="Noegel A.A."/>
            <person name="Schaap P."/>
            <person name="Gloeckner G."/>
        </authorList>
    </citation>
    <scope>NUCLEOTIDE SEQUENCE [LARGE SCALE GENOMIC DNA]</scope>
    <source>
        <strain evidence="2">SH3</strain>
    </source>
</reference>
<dbReference type="AlphaFoldDB" id="F4Q9T8"/>
<dbReference type="RefSeq" id="XP_004354199.1">
    <property type="nucleotide sequence ID" value="XM_004354147.1"/>
</dbReference>